<keyword evidence="6" id="KW-0238">DNA-binding</keyword>
<dbReference type="InterPro" id="IPR014016">
    <property type="entry name" value="UvrD-like_ATP-bd"/>
</dbReference>
<evidence type="ECO:0000256" key="5">
    <source>
        <dbReference type="ARBA" id="ARBA00022840"/>
    </source>
</evidence>
<dbReference type="GO" id="GO:0016787">
    <property type="term" value="F:hydrolase activity"/>
    <property type="evidence" value="ECO:0007669"/>
    <property type="project" value="UniProtKB-UniRule"/>
</dbReference>
<dbReference type="PANTHER" id="PTHR11070:SF2">
    <property type="entry name" value="ATP-DEPENDENT DNA HELICASE SRS2"/>
    <property type="match status" value="1"/>
</dbReference>
<dbReference type="InterPro" id="IPR027417">
    <property type="entry name" value="P-loop_NTPase"/>
</dbReference>
<evidence type="ECO:0000259" key="12">
    <source>
        <dbReference type="PROSITE" id="PS51198"/>
    </source>
</evidence>
<gene>
    <name evidence="14" type="primary">pcrA_2</name>
    <name evidence="15" type="synonym">pcrA_4</name>
    <name evidence="14" type="ORF">Maut_00534</name>
    <name evidence="15" type="ORF">MTAT_27950</name>
</gene>
<comment type="catalytic activity">
    <reaction evidence="10">
        <text>ATP + H2O = ADP + phosphate + H(+)</text>
        <dbReference type="Rhea" id="RHEA:13065"/>
        <dbReference type="ChEBI" id="CHEBI:15377"/>
        <dbReference type="ChEBI" id="CHEBI:15378"/>
        <dbReference type="ChEBI" id="CHEBI:30616"/>
        <dbReference type="ChEBI" id="CHEBI:43474"/>
        <dbReference type="ChEBI" id="CHEBI:456216"/>
        <dbReference type="EC" id="5.6.2.4"/>
    </reaction>
</comment>
<proteinExistence type="inferred from homology"/>
<dbReference type="PANTHER" id="PTHR11070">
    <property type="entry name" value="UVRD / RECB / PCRA DNA HELICASE FAMILY MEMBER"/>
    <property type="match status" value="1"/>
</dbReference>
<evidence type="ECO:0000256" key="6">
    <source>
        <dbReference type="ARBA" id="ARBA00023125"/>
    </source>
</evidence>
<keyword evidence="5 11" id="KW-0067">ATP-binding</keyword>
<evidence type="ECO:0000256" key="1">
    <source>
        <dbReference type="ARBA" id="ARBA00009922"/>
    </source>
</evidence>
<evidence type="ECO:0000313" key="15">
    <source>
        <dbReference type="EMBL" id="TYL07931.1"/>
    </source>
</evidence>
<dbReference type="PROSITE" id="PS51198">
    <property type="entry name" value="UVRD_HELICASE_ATP_BIND"/>
    <property type="match status" value="1"/>
</dbReference>
<keyword evidence="3 11" id="KW-0378">Hydrolase</keyword>
<dbReference type="Gene3D" id="1.10.10.160">
    <property type="match status" value="1"/>
</dbReference>
<dbReference type="EMBL" id="CP017019">
    <property type="protein sequence ID" value="AOQ23003.1"/>
    <property type="molecule type" value="Genomic_DNA"/>
</dbReference>
<evidence type="ECO:0000313" key="17">
    <source>
        <dbReference type="Proteomes" id="UP000322283"/>
    </source>
</evidence>
<evidence type="ECO:0000256" key="7">
    <source>
        <dbReference type="ARBA" id="ARBA00023235"/>
    </source>
</evidence>
<dbReference type="GO" id="GO:0000725">
    <property type="term" value="P:recombinational repair"/>
    <property type="evidence" value="ECO:0007669"/>
    <property type="project" value="TreeGrafter"/>
</dbReference>
<keyword evidence="2 11" id="KW-0547">Nucleotide-binding</keyword>
<evidence type="ECO:0000256" key="11">
    <source>
        <dbReference type="PROSITE-ProRule" id="PRU00560"/>
    </source>
</evidence>
<dbReference type="InterPro" id="IPR000212">
    <property type="entry name" value="DNA_helicase_UvrD/REP"/>
</dbReference>
<evidence type="ECO:0000256" key="2">
    <source>
        <dbReference type="ARBA" id="ARBA00022741"/>
    </source>
</evidence>
<sequence length="671" mass="73894">MTHESKILSGLNDAQKEAVSHGPGPLLVLAGPGSGKTRVLTHRVAWLVTSGLARPEEILAVTFTNKAAVEMKQRIQNLLGGTGGVRAQTFHSACLYVLRRDSAKIGIDPKFTVVDEEARRELLVKVAKEFRLDPPDAAAAGKAISFAKNCLVGPDEFPKWAAEKTGEGSLLSQKMAEVVSGCGDAVPEVYAAYQEMLKKVNGLDFDDLLFEAVRLFRERPDVARKWAEIWKWVLVDEYQDTNRAQYEWLQLLVKKRRNVTAVGDPDQSIYGWRAADVENILRFKEHFPEAKVVALEKNYRSVPAVTSLADRLIQNNTRREKKTLIPVRPDGGEAQCLSFTNERAEAEFLAEKISALRGGQGLSWSDFAVLYRVNALSRTYEEALAKRGVPYVVVGSVGFWGRREIKDVLAHLRVVVNPRDVVSLRRVCLLQPGVGEATAAQVAALVLAGRPAAEVLSDVAGKPGIGKKARSSLIRLAKTLEVLETGIREKKPAAELCMYAAESTGYMAKLAKDRSEEGQERVANVGALVSAAAEIDASGGVAELLERAALASGDSDDGGGKDAVRLMTLHKAKGLEFHTVFLVAAEEGYLPHYQSSYGPALEEERRLCFVGATRAKDCLFVTWCRERTNWGRTAWNRPSRFLKEMGFEVNSYLETRRLSGTRWTDRIAAEL</sequence>
<evidence type="ECO:0000256" key="3">
    <source>
        <dbReference type="ARBA" id="ARBA00022801"/>
    </source>
</evidence>
<dbReference type="Proteomes" id="UP000322283">
    <property type="component" value="Unassembled WGS sequence"/>
</dbReference>
<dbReference type="Pfam" id="PF00580">
    <property type="entry name" value="UvrD-helicase"/>
    <property type="match status" value="1"/>
</dbReference>
<accession>A0AAC9HFW3</accession>
<reference evidence="15 17" key="2">
    <citation type="submission" date="2019-05" db="EMBL/GenBank/DDBJ databases">
        <title>Genome sequence of Moorella thermoacetica ATCC 33924.</title>
        <authorList>
            <person name="Poehlein A."/>
            <person name="Bengelsdorf F.R."/>
            <person name="Duerre P."/>
            <person name="Daniel R."/>
        </authorList>
    </citation>
    <scope>NUCLEOTIDE SEQUENCE [LARGE SCALE GENOMIC DNA]</scope>
    <source>
        <strain evidence="15 17">ATCC 33924</strain>
    </source>
</reference>
<evidence type="ECO:0000313" key="14">
    <source>
        <dbReference type="EMBL" id="AOQ23003.1"/>
    </source>
</evidence>
<dbReference type="GO" id="GO:0033202">
    <property type="term" value="C:DNA helicase complex"/>
    <property type="evidence" value="ECO:0007669"/>
    <property type="project" value="TreeGrafter"/>
</dbReference>
<evidence type="ECO:0000259" key="13">
    <source>
        <dbReference type="PROSITE" id="PS51217"/>
    </source>
</evidence>
<dbReference type="EC" id="5.6.2.4" evidence="9"/>
<evidence type="ECO:0000256" key="4">
    <source>
        <dbReference type="ARBA" id="ARBA00022806"/>
    </source>
</evidence>
<comment type="similarity">
    <text evidence="1">Belongs to the helicase family. UvrD subfamily.</text>
</comment>
<comment type="catalytic activity">
    <reaction evidence="8">
        <text>Couples ATP hydrolysis with the unwinding of duplex DNA by translocating in the 3'-5' direction.</text>
        <dbReference type="EC" id="5.6.2.4"/>
    </reaction>
</comment>
<feature type="domain" description="UvrD-like helicase C-terminal" evidence="13">
    <location>
        <begin position="303"/>
        <end position="574"/>
    </location>
</feature>
<evidence type="ECO:0000313" key="16">
    <source>
        <dbReference type="Proteomes" id="UP000094598"/>
    </source>
</evidence>
<dbReference type="PROSITE" id="PS51217">
    <property type="entry name" value="UVRD_HELICASE_CTER"/>
    <property type="match status" value="1"/>
</dbReference>
<dbReference type="Gene3D" id="3.40.50.300">
    <property type="entry name" value="P-loop containing nucleotide triphosphate hydrolases"/>
    <property type="match status" value="2"/>
</dbReference>
<dbReference type="GO" id="GO:0005524">
    <property type="term" value="F:ATP binding"/>
    <property type="evidence" value="ECO:0007669"/>
    <property type="project" value="UniProtKB-UniRule"/>
</dbReference>
<feature type="domain" description="UvrD-like helicase ATP-binding" evidence="12">
    <location>
        <begin position="9"/>
        <end position="302"/>
    </location>
</feature>
<dbReference type="GO" id="GO:0005829">
    <property type="term" value="C:cytosol"/>
    <property type="evidence" value="ECO:0007669"/>
    <property type="project" value="TreeGrafter"/>
</dbReference>
<dbReference type="GO" id="GO:0003677">
    <property type="term" value="F:DNA binding"/>
    <property type="evidence" value="ECO:0007669"/>
    <property type="project" value="UniProtKB-KW"/>
</dbReference>
<dbReference type="GO" id="GO:0043138">
    <property type="term" value="F:3'-5' DNA helicase activity"/>
    <property type="evidence" value="ECO:0007669"/>
    <property type="project" value="UniProtKB-EC"/>
</dbReference>
<evidence type="ECO:0000256" key="10">
    <source>
        <dbReference type="ARBA" id="ARBA00048988"/>
    </source>
</evidence>
<dbReference type="CDD" id="cd17932">
    <property type="entry name" value="DEXQc_UvrD"/>
    <property type="match status" value="1"/>
</dbReference>
<dbReference type="Pfam" id="PF13361">
    <property type="entry name" value="UvrD_C"/>
    <property type="match status" value="1"/>
</dbReference>
<dbReference type="SUPFAM" id="SSF52540">
    <property type="entry name" value="P-loop containing nucleoside triphosphate hydrolases"/>
    <property type="match status" value="1"/>
</dbReference>
<evidence type="ECO:0000256" key="9">
    <source>
        <dbReference type="ARBA" id="ARBA00034808"/>
    </source>
</evidence>
<evidence type="ECO:0000256" key="8">
    <source>
        <dbReference type="ARBA" id="ARBA00034617"/>
    </source>
</evidence>
<keyword evidence="17" id="KW-1185">Reference proteome</keyword>
<dbReference type="Proteomes" id="UP000094598">
    <property type="component" value="Chromosome"/>
</dbReference>
<reference evidence="14 16" key="1">
    <citation type="submission" date="2016-08" db="EMBL/GenBank/DDBJ databases">
        <title>Moorella thermoacetica DSM 103132.</title>
        <authorList>
            <person name="Jendresen C.B."/>
            <person name="Redl S.M."/>
            <person name="Jensen T.O."/>
            <person name="Nielsen A.T."/>
        </authorList>
    </citation>
    <scope>NUCLEOTIDE SEQUENCE [LARGE SCALE GENOMIC DNA]</scope>
    <source>
        <strain evidence="14 16">DSM 103132</strain>
    </source>
</reference>
<feature type="binding site" evidence="11">
    <location>
        <begin position="30"/>
        <end position="37"/>
    </location>
    <ligand>
        <name>ATP</name>
        <dbReference type="ChEBI" id="CHEBI:30616"/>
    </ligand>
</feature>
<dbReference type="EMBL" id="VCDX01000016">
    <property type="protein sequence ID" value="TYL07931.1"/>
    <property type="molecule type" value="Genomic_DNA"/>
</dbReference>
<name>A0AAC9HFW3_NEOTH</name>
<keyword evidence="4 11" id="KW-0347">Helicase</keyword>
<dbReference type="InterPro" id="IPR014017">
    <property type="entry name" value="DNA_helicase_UvrD-like_C"/>
</dbReference>
<organism evidence="14 16">
    <name type="scientific">Neomoorella thermoacetica</name>
    <name type="common">Clostridium thermoaceticum</name>
    <dbReference type="NCBI Taxonomy" id="1525"/>
    <lineage>
        <taxon>Bacteria</taxon>
        <taxon>Bacillati</taxon>
        <taxon>Bacillota</taxon>
        <taxon>Clostridia</taxon>
        <taxon>Neomoorellales</taxon>
        <taxon>Neomoorellaceae</taxon>
        <taxon>Neomoorella</taxon>
    </lineage>
</organism>
<dbReference type="Gene3D" id="1.10.486.10">
    <property type="entry name" value="PCRA, domain 4"/>
    <property type="match status" value="1"/>
</dbReference>
<dbReference type="AlphaFoldDB" id="A0AAC9HFW3"/>
<dbReference type="RefSeq" id="WP_069588164.1">
    <property type="nucleotide sequence ID" value="NZ_CP017019.1"/>
</dbReference>
<keyword evidence="7" id="KW-0413">Isomerase</keyword>
<dbReference type="InterPro" id="IPR013986">
    <property type="entry name" value="DExx_box_DNA_helicase_dom_sf"/>
</dbReference>
<protein>
    <recommendedName>
        <fullName evidence="9">DNA 3'-5' helicase</fullName>
        <ecNumber evidence="9">5.6.2.4</ecNumber>
    </recommendedName>
</protein>